<dbReference type="PRINTS" id="PR00080">
    <property type="entry name" value="SDRFAMILY"/>
</dbReference>
<dbReference type="InterPro" id="IPR002347">
    <property type="entry name" value="SDR_fam"/>
</dbReference>
<name>E4N2H1_KITSK</name>
<protein>
    <submittedName>
        <fullName evidence="3">Putative 3-oxoacyl-[acyl-carrier-protein] reductase</fullName>
        <ecNumber evidence="3">1.1.1.100</ecNumber>
    </submittedName>
</protein>
<gene>
    <name evidence="3" type="ordered locus">KSE_65960</name>
</gene>
<dbReference type="AlphaFoldDB" id="E4N2H1"/>
<comment type="similarity">
    <text evidence="1">Belongs to the short-chain dehydrogenases/reductases (SDR) family.</text>
</comment>
<evidence type="ECO:0000313" key="4">
    <source>
        <dbReference type="Proteomes" id="UP000007076"/>
    </source>
</evidence>
<dbReference type="EMBL" id="AP010968">
    <property type="protein sequence ID" value="BAJ32355.1"/>
    <property type="molecule type" value="Genomic_DNA"/>
</dbReference>
<reference evidence="3 4" key="1">
    <citation type="journal article" date="2010" name="DNA Res.">
        <title>Genome sequence of Kitasatospora setae NBRC 14216T: an evolutionary snapshot of the family Streptomycetaceae.</title>
        <authorList>
            <person name="Ichikawa N."/>
            <person name="Oguchi A."/>
            <person name="Ikeda H."/>
            <person name="Ishikawa J."/>
            <person name="Kitani S."/>
            <person name="Watanabe Y."/>
            <person name="Nakamura S."/>
            <person name="Katano Y."/>
            <person name="Kishi E."/>
            <person name="Sasagawa M."/>
            <person name="Ankai A."/>
            <person name="Fukui S."/>
            <person name="Hashimoto Y."/>
            <person name="Kamata S."/>
            <person name="Otoguro M."/>
            <person name="Tanikawa S."/>
            <person name="Nihira T."/>
            <person name="Horinouchi S."/>
            <person name="Ohnishi Y."/>
            <person name="Hayakawa M."/>
            <person name="Kuzuyama T."/>
            <person name="Arisawa A."/>
            <person name="Nomoto F."/>
            <person name="Miura H."/>
            <person name="Takahashi Y."/>
            <person name="Fujita N."/>
        </authorList>
    </citation>
    <scope>NUCLEOTIDE SEQUENCE [LARGE SCALE GENOMIC DNA]</scope>
    <source>
        <strain evidence="4">ATCC 33774 / DSM 43861 / JCM 3304 / KCC A-0304 / NBRC 14216 / KM-6054</strain>
    </source>
</reference>
<organism evidence="3 4">
    <name type="scientific">Kitasatospora setae (strain ATCC 33774 / DSM 43861 / JCM 3304 / KCC A-0304 / NBRC 14216 / KM-6054)</name>
    <name type="common">Streptomyces setae</name>
    <dbReference type="NCBI Taxonomy" id="452652"/>
    <lineage>
        <taxon>Bacteria</taxon>
        <taxon>Bacillati</taxon>
        <taxon>Actinomycetota</taxon>
        <taxon>Actinomycetes</taxon>
        <taxon>Kitasatosporales</taxon>
        <taxon>Streptomycetaceae</taxon>
        <taxon>Kitasatospora</taxon>
    </lineage>
</organism>
<evidence type="ECO:0000313" key="3">
    <source>
        <dbReference type="EMBL" id="BAJ32355.1"/>
    </source>
</evidence>
<dbReference type="FunFam" id="3.40.50.720:FF:000173">
    <property type="entry name" value="3-oxoacyl-[acyl-carrier protein] reductase"/>
    <property type="match status" value="1"/>
</dbReference>
<dbReference type="KEGG" id="ksk:KSE_65960"/>
<dbReference type="eggNOG" id="COG1028">
    <property type="taxonomic scope" value="Bacteria"/>
</dbReference>
<dbReference type="Gene3D" id="3.40.50.720">
    <property type="entry name" value="NAD(P)-binding Rossmann-like Domain"/>
    <property type="match status" value="1"/>
</dbReference>
<dbReference type="GO" id="GO:0004316">
    <property type="term" value="F:3-oxoacyl-[acyl-carrier-protein] reductase (NADPH) activity"/>
    <property type="evidence" value="ECO:0007669"/>
    <property type="project" value="UniProtKB-EC"/>
</dbReference>
<dbReference type="PRINTS" id="PR00081">
    <property type="entry name" value="GDHRDH"/>
</dbReference>
<dbReference type="InterPro" id="IPR036291">
    <property type="entry name" value="NAD(P)-bd_dom_sf"/>
</dbReference>
<dbReference type="Pfam" id="PF13561">
    <property type="entry name" value="adh_short_C2"/>
    <property type="match status" value="1"/>
</dbReference>
<dbReference type="STRING" id="452652.KSE_65960"/>
<dbReference type="SUPFAM" id="SSF51735">
    <property type="entry name" value="NAD(P)-binding Rossmann-fold domains"/>
    <property type="match status" value="1"/>
</dbReference>
<proteinExistence type="inferred from homology"/>
<dbReference type="PANTHER" id="PTHR42879">
    <property type="entry name" value="3-OXOACYL-(ACYL-CARRIER-PROTEIN) REDUCTASE"/>
    <property type="match status" value="1"/>
</dbReference>
<dbReference type="PANTHER" id="PTHR42879:SF2">
    <property type="entry name" value="3-OXOACYL-[ACYL-CARRIER-PROTEIN] REDUCTASE FABG"/>
    <property type="match status" value="1"/>
</dbReference>
<keyword evidence="4" id="KW-1185">Reference proteome</keyword>
<dbReference type="InterPro" id="IPR020904">
    <property type="entry name" value="Sc_DH/Rdtase_CS"/>
</dbReference>
<dbReference type="InterPro" id="IPR050259">
    <property type="entry name" value="SDR"/>
</dbReference>
<sequence>MDVADAAAVQDFVQAAEGELGPVVAAVANAGITRDRALALMRPEEWDAVLRTNLDGAFHLARSVTYNMIRRRRGSLVFVSSVSGISGQAGQANYAAAKSGMHGLALTLAAETARSGVRVNVVAPGYIDSDMVGAMPPAARQRAEKSIPMGGFGSVENVADAVSFLISDRASYVTGSILKVDGGLRI</sequence>
<accession>E4N2H1</accession>
<dbReference type="PATRIC" id="fig|452652.3.peg.6622"/>
<evidence type="ECO:0000256" key="2">
    <source>
        <dbReference type="ARBA" id="ARBA00023002"/>
    </source>
</evidence>
<dbReference type="GO" id="GO:0032787">
    <property type="term" value="P:monocarboxylic acid metabolic process"/>
    <property type="evidence" value="ECO:0007669"/>
    <property type="project" value="UniProtKB-ARBA"/>
</dbReference>
<keyword evidence="2 3" id="KW-0560">Oxidoreductase</keyword>
<evidence type="ECO:0000256" key="1">
    <source>
        <dbReference type="ARBA" id="ARBA00006484"/>
    </source>
</evidence>
<dbReference type="PROSITE" id="PS00061">
    <property type="entry name" value="ADH_SHORT"/>
    <property type="match status" value="1"/>
</dbReference>
<dbReference type="HOGENOM" id="CLU_010194_1_3_11"/>
<dbReference type="EC" id="1.1.1.100" evidence="3"/>
<dbReference type="Proteomes" id="UP000007076">
    <property type="component" value="Chromosome"/>
</dbReference>